<dbReference type="CDD" id="cd00882">
    <property type="entry name" value="Ras_like_GTPase"/>
    <property type="match status" value="1"/>
</dbReference>
<gene>
    <name evidence="5" type="primary">tssM</name>
    <name evidence="5" type="ORF">IV454_19470</name>
</gene>
<feature type="domain" description="Type VI secretion system IcmF C-terminal" evidence="2">
    <location>
        <begin position="995"/>
        <end position="1096"/>
    </location>
</feature>
<accession>A0AA48W705</accession>
<dbReference type="SUPFAM" id="SSF52540">
    <property type="entry name" value="P-loop containing nucleoside triphosphate hydrolases"/>
    <property type="match status" value="1"/>
</dbReference>
<protein>
    <submittedName>
        <fullName evidence="5">Type VI secretion system membrane subunit TssM</fullName>
    </submittedName>
</protein>
<dbReference type="RefSeq" id="WP_206087429.1">
    <property type="nucleotide sequence ID" value="NZ_CP065053.1"/>
</dbReference>
<keyword evidence="1" id="KW-1133">Transmembrane helix</keyword>
<dbReference type="NCBIfam" id="TIGR03348">
    <property type="entry name" value="VI_IcmF"/>
    <property type="match status" value="1"/>
</dbReference>
<dbReference type="InterPro" id="IPR025743">
    <property type="entry name" value="TssM1_N"/>
</dbReference>
<dbReference type="Pfam" id="PF06744">
    <property type="entry name" value="IcmF_C"/>
    <property type="match status" value="1"/>
</dbReference>
<evidence type="ECO:0000259" key="2">
    <source>
        <dbReference type="Pfam" id="PF06744"/>
    </source>
</evidence>
<dbReference type="InterPro" id="IPR017731">
    <property type="entry name" value="TssM1-like"/>
</dbReference>
<dbReference type="Pfam" id="PF06761">
    <property type="entry name" value="IcmF-related"/>
    <property type="match status" value="1"/>
</dbReference>
<evidence type="ECO:0000256" key="1">
    <source>
        <dbReference type="SAM" id="Phobius"/>
    </source>
</evidence>
<keyword evidence="6" id="KW-1185">Reference proteome</keyword>
<dbReference type="InterPro" id="IPR053156">
    <property type="entry name" value="T6SS_TssM-like"/>
</dbReference>
<feature type="transmembrane region" description="Helical" evidence="1">
    <location>
        <begin position="7"/>
        <end position="27"/>
    </location>
</feature>
<keyword evidence="1" id="KW-0472">Membrane</keyword>
<keyword evidence="1" id="KW-0812">Transmembrane</keyword>
<dbReference type="InterPro" id="IPR009612">
    <property type="entry name" value="IcmF-rel"/>
</dbReference>
<sequence length="1115" mass="119474">MKRLLRFLVSPTGLTFVALVLLAVLIWTQAPLLAFNGAVPFAAPRTRALAIVALLAVWMIFLGARWGRAALARRAAASAPPPEQVAAADERRLLAQRLRAALALGRKARGRWAAPLPSYVLLGGPGSGKTSMLEQSGLTMALAQARAGRTLAPTARCEWRVNGAALLLDTPGHYSTDDGAAWADALALLRQRRRQCPPGGVIVVLSAAALLSQGAAARRTQAHAIRARIDELQRQLGVVVPLYVVVSKCDLLPGFGAWFDSLAEHDRAQVWGMSFPLGPDAAGEGFGARFEALERQLRARLIERMQSEDDETRRALVFGFPQQFSTLGEALRSFLDEAFQPSEFGDELMLRGAYFVSAAPADGGFGPGARSYFLTRLLRDLVFQESGLQAHSAARTGRRRLHGRIALAASALVLLAGTAALARSFAGNRAYVQQAARQTVLARQAARALVPAERTVLAPLALLDAVRVMAGSDEERAGDAPLSMRLGLYQGERLGTAADGAYRRLLRATLLPRVQERMEIELRRGAAHDSDYRYELLRVYLMLGQSRHRDPLALRGWCERHLDNAAPAARHLAALFSEATLAGAPVQLDPQLIAATRQALDSLPLSERVYQRLRQAPGLASLADLDLAALGGPGLSQVLTRRSALPFSRGVPGLFTVAGNTAFLGLLDHAVAAEVADGWVLERRDAGLKAAVLRLYADDYIAQWDGLLADIALAPVDSIDGAVRTLNALAGSESPLRKLLQAAATQTRLESAGRKAAGAVGGFALQQAVQMTTRRVQAALSAPVQPPALAAAPAAHPVDLHFARLHRLLAPGTDKVSEFDRLMESLKQASTELAAVALAQQSGQPMPAGAALAGLRQLGEGLPTPLAALLTTAHASAAGLTLDNEHARLNALWQAGPALLCRSGIEGRYPLVRGAKTDVNADDFGDFYGVGGLVDTFFDKHLSAHVDTGSGRWRLRAGTSNRLGLSQEALDEFQRAARIRATWFADGGKRVAMRFSLRPLDADPALAKAVFDIEGQLLTHAAGGTLGATRFQVPGGKDSEQVRLQAGSAALHTEGSWAWLHMLDLGRLEKTAQPDRFALSFDIDGLAFRYELKASSVNNPFRREIVEASRCLTRL</sequence>
<dbReference type="InterPro" id="IPR010623">
    <property type="entry name" value="IcmF_C"/>
</dbReference>
<reference evidence="5 6" key="1">
    <citation type="submission" date="2020-11" db="EMBL/GenBank/DDBJ databases">
        <authorList>
            <person name="Sun Q."/>
        </authorList>
    </citation>
    <scope>NUCLEOTIDE SEQUENCE [LARGE SCALE GENOMIC DNA]</scope>
    <source>
        <strain evidence="5 6">P8398</strain>
    </source>
</reference>
<evidence type="ECO:0000259" key="4">
    <source>
        <dbReference type="Pfam" id="PF14331"/>
    </source>
</evidence>
<proteinExistence type="predicted"/>
<name>A0AA48W705_9BURK</name>
<dbReference type="PANTHER" id="PTHR36153:SF1">
    <property type="entry name" value="TYPE VI SECRETION SYSTEM COMPONENT TSSM1"/>
    <property type="match status" value="1"/>
</dbReference>
<dbReference type="Gene3D" id="3.40.50.300">
    <property type="entry name" value="P-loop containing nucleotide triphosphate hydrolases"/>
    <property type="match status" value="1"/>
</dbReference>
<feature type="domain" description="Type VI secretion system component TssM1 N-terminal" evidence="4">
    <location>
        <begin position="176"/>
        <end position="409"/>
    </location>
</feature>
<dbReference type="EMBL" id="CP065053">
    <property type="protein sequence ID" value="QPI47756.1"/>
    <property type="molecule type" value="Genomic_DNA"/>
</dbReference>
<organism evidence="5 6">
    <name type="scientific">Massilia antarctica</name>
    <dbReference type="NCBI Taxonomy" id="2765360"/>
    <lineage>
        <taxon>Bacteria</taxon>
        <taxon>Pseudomonadati</taxon>
        <taxon>Pseudomonadota</taxon>
        <taxon>Betaproteobacteria</taxon>
        <taxon>Burkholderiales</taxon>
        <taxon>Oxalobacteraceae</taxon>
        <taxon>Telluria group</taxon>
        <taxon>Massilia</taxon>
    </lineage>
</organism>
<feature type="transmembrane region" description="Helical" evidence="1">
    <location>
        <begin position="405"/>
        <end position="426"/>
    </location>
</feature>
<dbReference type="InterPro" id="IPR027417">
    <property type="entry name" value="P-loop_NTPase"/>
</dbReference>
<dbReference type="Pfam" id="PF14331">
    <property type="entry name" value="IcmF-related_N"/>
    <property type="match status" value="1"/>
</dbReference>
<feature type="transmembrane region" description="Helical" evidence="1">
    <location>
        <begin position="47"/>
        <end position="64"/>
    </location>
</feature>
<dbReference type="Proteomes" id="UP000662888">
    <property type="component" value="Chromosome"/>
</dbReference>
<dbReference type="PANTHER" id="PTHR36153">
    <property type="entry name" value="INNER MEMBRANE PROTEIN-RELATED"/>
    <property type="match status" value="1"/>
</dbReference>
<evidence type="ECO:0000313" key="5">
    <source>
        <dbReference type="EMBL" id="QPI47756.1"/>
    </source>
</evidence>
<feature type="domain" description="IcmF-related" evidence="3">
    <location>
        <begin position="460"/>
        <end position="748"/>
    </location>
</feature>
<evidence type="ECO:0000259" key="3">
    <source>
        <dbReference type="Pfam" id="PF06761"/>
    </source>
</evidence>
<evidence type="ECO:0000313" key="6">
    <source>
        <dbReference type="Proteomes" id="UP000662888"/>
    </source>
</evidence>